<keyword evidence="1" id="KW-0808">Transferase</keyword>
<dbReference type="Proteomes" id="UP001165986">
    <property type="component" value="Unassembled WGS sequence"/>
</dbReference>
<dbReference type="CDD" id="cd02440">
    <property type="entry name" value="AdoMet_MTases"/>
    <property type="match status" value="1"/>
</dbReference>
<evidence type="ECO:0000313" key="4">
    <source>
        <dbReference type="Proteomes" id="UP001165986"/>
    </source>
</evidence>
<evidence type="ECO:0000256" key="1">
    <source>
        <dbReference type="ARBA" id="ARBA00022679"/>
    </source>
</evidence>
<dbReference type="Pfam" id="PF13649">
    <property type="entry name" value="Methyltransf_25"/>
    <property type="match status" value="1"/>
</dbReference>
<sequence length="257" mass="29628">MRYYMTSLPDYKNDPEAYEIEERSRPDEMLMLEVAGEMAIESLENIHNVAVLDLCCGTGLSLERIINHPNISCAVGVDICQPYLDFAKIKYKQHRLKPTFILGDAVSVRLPREQWDVIMLASAYHHIEHERKVEFLNRVHYLLDNSGYAIIAENVLPEYEESNTKEYAHAVKQFYTEVLNTAKQQNPNLPDYVANLIKRVAQYGYDGDYEYKVSLSLLLKDLAKARLQIVTQKRVWPKDESKLGKTGGNYVFKVCCL</sequence>
<dbReference type="InterPro" id="IPR029063">
    <property type="entry name" value="SAM-dependent_MTases_sf"/>
</dbReference>
<dbReference type="AlphaFoldDB" id="A0AA40T2D8"/>
<gene>
    <name evidence="3" type="ORF">FNW02_26905</name>
</gene>
<dbReference type="EMBL" id="VJXY01000040">
    <property type="protein sequence ID" value="MBD6619359.1"/>
    <property type="molecule type" value="Genomic_DNA"/>
</dbReference>
<evidence type="ECO:0000313" key="3">
    <source>
        <dbReference type="EMBL" id="MBD6619359.1"/>
    </source>
</evidence>
<keyword evidence="4" id="KW-1185">Reference proteome</keyword>
<keyword evidence="3" id="KW-0489">Methyltransferase</keyword>
<comment type="caution">
    <text evidence="3">The sequence shown here is derived from an EMBL/GenBank/DDBJ whole genome shotgun (WGS) entry which is preliminary data.</text>
</comment>
<dbReference type="GO" id="GO:0008168">
    <property type="term" value="F:methyltransferase activity"/>
    <property type="evidence" value="ECO:0007669"/>
    <property type="project" value="UniProtKB-KW"/>
</dbReference>
<dbReference type="InterPro" id="IPR041698">
    <property type="entry name" value="Methyltransf_25"/>
</dbReference>
<reference evidence="3" key="1">
    <citation type="submission" date="2019-07" db="EMBL/GenBank/DDBJ databases">
        <title>Toxilogical consequences of a new and cryptic species of cyanobacteria (Komarekiella delphini-convector) recovered from the epidermis of a bottlenose dolphin and 1500 ft. in the air.</title>
        <authorList>
            <person name="Brown A.O."/>
            <person name="Dvorak P."/>
            <person name="Villanueva C.D."/>
            <person name="Foss A.J."/>
            <person name="Garvey A.D."/>
            <person name="Gibson Q.A."/>
            <person name="Johansen J.R."/>
            <person name="Casamatta D.A."/>
        </authorList>
    </citation>
    <scope>NUCLEOTIDE SEQUENCE</scope>
    <source>
        <strain evidence="3">SJRDD-AB1</strain>
    </source>
</reference>
<organism evidence="3 4">
    <name type="scientific">Komarekiella delphini-convector SJRDD-AB1</name>
    <dbReference type="NCBI Taxonomy" id="2593771"/>
    <lineage>
        <taxon>Bacteria</taxon>
        <taxon>Bacillati</taxon>
        <taxon>Cyanobacteriota</taxon>
        <taxon>Cyanophyceae</taxon>
        <taxon>Nostocales</taxon>
        <taxon>Nostocaceae</taxon>
        <taxon>Komarekiella</taxon>
        <taxon>Komarekiella delphini-convector</taxon>
    </lineage>
</organism>
<proteinExistence type="predicted"/>
<name>A0AA40T2D8_9NOST</name>
<dbReference type="Gene3D" id="3.40.50.150">
    <property type="entry name" value="Vaccinia Virus protein VP39"/>
    <property type="match status" value="1"/>
</dbReference>
<dbReference type="SUPFAM" id="SSF53335">
    <property type="entry name" value="S-adenosyl-L-methionine-dependent methyltransferases"/>
    <property type="match status" value="1"/>
</dbReference>
<dbReference type="PANTHER" id="PTHR43861">
    <property type="entry name" value="TRANS-ACONITATE 2-METHYLTRANSFERASE-RELATED"/>
    <property type="match status" value="1"/>
</dbReference>
<accession>A0AA40T2D8</accession>
<evidence type="ECO:0000259" key="2">
    <source>
        <dbReference type="Pfam" id="PF13649"/>
    </source>
</evidence>
<feature type="domain" description="Methyltransferase" evidence="2">
    <location>
        <begin position="51"/>
        <end position="147"/>
    </location>
</feature>
<dbReference type="GO" id="GO:0032259">
    <property type="term" value="P:methylation"/>
    <property type="evidence" value="ECO:0007669"/>
    <property type="project" value="UniProtKB-KW"/>
</dbReference>
<protein>
    <submittedName>
        <fullName evidence="3">Class I SAM-dependent methyltransferase</fullName>
    </submittedName>
</protein>